<dbReference type="Gene3D" id="3.40.50.300">
    <property type="entry name" value="P-loop containing nucleotide triphosphate hydrolases"/>
    <property type="match status" value="2"/>
</dbReference>
<dbReference type="GO" id="GO:0005524">
    <property type="term" value="F:ATP binding"/>
    <property type="evidence" value="ECO:0007669"/>
    <property type="project" value="UniProtKB-KW"/>
</dbReference>
<dbReference type="AlphaFoldDB" id="A0A1E3VLP2"/>
<dbReference type="GO" id="GO:0016887">
    <property type="term" value="F:ATP hydrolysis activity"/>
    <property type="evidence" value="ECO:0007669"/>
    <property type="project" value="InterPro"/>
</dbReference>
<dbReference type="InterPro" id="IPR001270">
    <property type="entry name" value="ClpA/B"/>
</dbReference>
<keyword evidence="4 7" id="KW-0067">ATP-binding</keyword>
<dbReference type="PANTHER" id="PTHR11638:SF111">
    <property type="entry name" value="ATP-DEPENDENT CLP PROTEASE ATP-BINDING SUBUNIT CLPA"/>
    <property type="match status" value="1"/>
</dbReference>
<dbReference type="Proteomes" id="UP000094172">
    <property type="component" value="Unassembled WGS sequence"/>
</dbReference>
<keyword evidence="10" id="KW-0645">Protease</keyword>
<dbReference type="InterPro" id="IPR018368">
    <property type="entry name" value="ClpA/B_CS1"/>
</dbReference>
<feature type="compositionally biased region" description="Basic and acidic residues" evidence="8">
    <location>
        <begin position="764"/>
        <end position="778"/>
    </location>
</feature>
<dbReference type="GO" id="GO:0034605">
    <property type="term" value="P:cellular response to heat"/>
    <property type="evidence" value="ECO:0007669"/>
    <property type="project" value="TreeGrafter"/>
</dbReference>
<dbReference type="CDD" id="cd19499">
    <property type="entry name" value="RecA-like_ClpB_Hsp104-like"/>
    <property type="match status" value="1"/>
</dbReference>
<dbReference type="PROSITE" id="PS51903">
    <property type="entry name" value="CLP_R"/>
    <property type="match status" value="1"/>
</dbReference>
<reference evidence="10 11" key="1">
    <citation type="journal article" date="2016" name="Environ. Microbiol.">
        <title>New Methyloceanibacter diversity from North Sea sediments includes methanotroph containing solely the soluble methane monooxygenase.</title>
        <authorList>
            <person name="Vekeman B."/>
            <person name="Kerckhof F.M."/>
            <person name="Cremers G."/>
            <person name="de Vos P."/>
            <person name="Vandamme P."/>
            <person name="Boon N."/>
            <person name="Op den Camp H.J."/>
            <person name="Heylen K."/>
        </authorList>
    </citation>
    <scope>NUCLEOTIDE SEQUENCE [LARGE SCALE GENOMIC DNA]</scope>
    <source>
        <strain evidence="10 11">R-67176</strain>
    </source>
</reference>
<dbReference type="Gene3D" id="1.10.1780.10">
    <property type="entry name" value="Clp, N-terminal domain"/>
    <property type="match status" value="1"/>
</dbReference>
<dbReference type="GO" id="GO:0043335">
    <property type="term" value="P:protein unfolding"/>
    <property type="evidence" value="ECO:0007669"/>
    <property type="project" value="InterPro"/>
</dbReference>
<organism evidence="10 11">
    <name type="scientific">Methyloceanibacter stevinii</name>
    <dbReference type="NCBI Taxonomy" id="1774970"/>
    <lineage>
        <taxon>Bacteria</taxon>
        <taxon>Pseudomonadati</taxon>
        <taxon>Pseudomonadota</taxon>
        <taxon>Alphaproteobacteria</taxon>
        <taxon>Hyphomicrobiales</taxon>
        <taxon>Hyphomicrobiaceae</taxon>
        <taxon>Methyloceanibacter</taxon>
    </lineage>
</organism>
<dbReference type="Pfam" id="PF00004">
    <property type="entry name" value="AAA"/>
    <property type="match status" value="1"/>
</dbReference>
<keyword evidence="2 6" id="KW-0677">Repeat</keyword>
<dbReference type="PROSITE" id="PS00870">
    <property type="entry name" value="CLPAB_1"/>
    <property type="match status" value="1"/>
</dbReference>
<keyword evidence="3 7" id="KW-0547">Nucleotide-binding</keyword>
<dbReference type="InterPro" id="IPR004176">
    <property type="entry name" value="Clp_R_N"/>
</dbReference>
<dbReference type="InterPro" id="IPR028299">
    <property type="entry name" value="ClpA/B_CS2"/>
</dbReference>
<dbReference type="CDD" id="cd00009">
    <property type="entry name" value="AAA"/>
    <property type="match status" value="1"/>
</dbReference>
<dbReference type="Pfam" id="PF02861">
    <property type="entry name" value="Clp_N"/>
    <property type="match status" value="1"/>
</dbReference>
<dbReference type="InterPro" id="IPR027417">
    <property type="entry name" value="P-loop_NTPase"/>
</dbReference>
<dbReference type="InterPro" id="IPR003959">
    <property type="entry name" value="ATPase_AAA_core"/>
</dbReference>
<comment type="similarity">
    <text evidence="1 7">Belongs to the ClpA/ClpB family.</text>
</comment>
<comment type="caution">
    <text evidence="10">The sequence shown here is derived from an EMBL/GenBank/DDBJ whole genome shotgun (WGS) entry which is preliminary data.</text>
</comment>
<evidence type="ECO:0000256" key="7">
    <source>
        <dbReference type="RuleBase" id="RU004432"/>
    </source>
</evidence>
<dbReference type="InterPro" id="IPR019489">
    <property type="entry name" value="Clp_ATPase_C"/>
</dbReference>
<dbReference type="SUPFAM" id="SSF81923">
    <property type="entry name" value="Double Clp-N motif"/>
    <property type="match status" value="1"/>
</dbReference>
<dbReference type="EMBL" id="LPWE01000012">
    <property type="protein sequence ID" value="ODR94458.1"/>
    <property type="molecule type" value="Genomic_DNA"/>
</dbReference>
<dbReference type="Pfam" id="PF10431">
    <property type="entry name" value="ClpB_D2-small"/>
    <property type="match status" value="1"/>
</dbReference>
<evidence type="ECO:0000313" key="11">
    <source>
        <dbReference type="Proteomes" id="UP000094172"/>
    </source>
</evidence>
<dbReference type="SMART" id="SM00382">
    <property type="entry name" value="AAA"/>
    <property type="match status" value="2"/>
</dbReference>
<dbReference type="InterPro" id="IPR003593">
    <property type="entry name" value="AAA+_ATPase"/>
</dbReference>
<proteinExistence type="inferred from homology"/>
<dbReference type="SMART" id="SM01086">
    <property type="entry name" value="ClpB_D2-small"/>
    <property type="match status" value="1"/>
</dbReference>
<dbReference type="PRINTS" id="PR00300">
    <property type="entry name" value="CLPPROTEASEA"/>
</dbReference>
<dbReference type="NCBIfam" id="TIGR02639">
    <property type="entry name" value="ClpA"/>
    <property type="match status" value="1"/>
</dbReference>
<evidence type="ECO:0000256" key="6">
    <source>
        <dbReference type="PROSITE-ProRule" id="PRU01251"/>
    </source>
</evidence>
<evidence type="ECO:0000256" key="1">
    <source>
        <dbReference type="ARBA" id="ARBA00008675"/>
    </source>
</evidence>
<evidence type="ECO:0000259" key="9">
    <source>
        <dbReference type="PROSITE" id="PS51903"/>
    </source>
</evidence>
<dbReference type="SUPFAM" id="SSF52540">
    <property type="entry name" value="P-loop containing nucleoside triphosphate hydrolases"/>
    <property type="match status" value="2"/>
</dbReference>
<dbReference type="PROSITE" id="PS00871">
    <property type="entry name" value="CLPAB_2"/>
    <property type="match status" value="1"/>
</dbReference>
<evidence type="ECO:0000256" key="3">
    <source>
        <dbReference type="ARBA" id="ARBA00022741"/>
    </source>
</evidence>
<dbReference type="STRING" id="1774970.AUC70_07315"/>
<dbReference type="Pfam" id="PF17871">
    <property type="entry name" value="AAA_lid_9"/>
    <property type="match status" value="1"/>
</dbReference>
<dbReference type="RefSeq" id="WP_069444821.1">
    <property type="nucleotide sequence ID" value="NZ_LPWE01000012.1"/>
</dbReference>
<keyword evidence="11" id="KW-1185">Reference proteome</keyword>
<name>A0A1E3VLP2_9HYPH</name>
<protein>
    <submittedName>
        <fullName evidence="10">ATP-dependent Clp protease ATP-binding subunit ClpA</fullName>
    </submittedName>
</protein>
<dbReference type="GO" id="GO:0008233">
    <property type="term" value="F:peptidase activity"/>
    <property type="evidence" value="ECO:0007669"/>
    <property type="project" value="UniProtKB-KW"/>
</dbReference>
<evidence type="ECO:0000256" key="8">
    <source>
        <dbReference type="SAM" id="MobiDB-lite"/>
    </source>
</evidence>
<evidence type="ECO:0000313" key="10">
    <source>
        <dbReference type="EMBL" id="ODR94458.1"/>
    </source>
</evidence>
<dbReference type="InterPro" id="IPR036628">
    <property type="entry name" value="Clp_N_dom_sf"/>
</dbReference>
<dbReference type="InterPro" id="IPR013461">
    <property type="entry name" value="ClpA"/>
</dbReference>
<dbReference type="InterPro" id="IPR041546">
    <property type="entry name" value="ClpA/ClpB_AAA_lid"/>
</dbReference>
<dbReference type="PANTHER" id="PTHR11638">
    <property type="entry name" value="ATP-DEPENDENT CLP PROTEASE"/>
    <property type="match status" value="1"/>
</dbReference>
<gene>
    <name evidence="10" type="primary">clpA</name>
    <name evidence="10" type="ORF">AUC70_07315</name>
</gene>
<dbReference type="Gene3D" id="1.10.8.60">
    <property type="match status" value="2"/>
</dbReference>
<feature type="compositionally biased region" description="Basic residues" evidence="8">
    <location>
        <begin position="779"/>
        <end position="797"/>
    </location>
</feature>
<feature type="region of interest" description="Disordered" evidence="8">
    <location>
        <begin position="756"/>
        <end position="815"/>
    </location>
</feature>
<dbReference type="GO" id="GO:0006508">
    <property type="term" value="P:proteolysis"/>
    <property type="evidence" value="ECO:0007669"/>
    <property type="project" value="UniProtKB-KW"/>
</dbReference>
<keyword evidence="5 7" id="KW-0143">Chaperone</keyword>
<dbReference type="GO" id="GO:0005737">
    <property type="term" value="C:cytoplasm"/>
    <property type="evidence" value="ECO:0007669"/>
    <property type="project" value="TreeGrafter"/>
</dbReference>
<evidence type="ECO:0000256" key="5">
    <source>
        <dbReference type="ARBA" id="ARBA00023186"/>
    </source>
</evidence>
<keyword evidence="10" id="KW-0378">Hydrolase</keyword>
<evidence type="ECO:0000256" key="2">
    <source>
        <dbReference type="ARBA" id="ARBA00022737"/>
    </source>
</evidence>
<feature type="domain" description="Clp R" evidence="9">
    <location>
        <begin position="1"/>
        <end position="148"/>
    </location>
</feature>
<evidence type="ECO:0000256" key="4">
    <source>
        <dbReference type="ARBA" id="ARBA00022840"/>
    </source>
</evidence>
<dbReference type="Pfam" id="PF07724">
    <property type="entry name" value="AAA_2"/>
    <property type="match status" value="1"/>
</dbReference>
<sequence length="815" mass="89787">MASFSTSLEQALRRALQYANERSHEYATLEHLLLSLLDDRDAAAVMRACDVDLDLLREKLTGYVDNELSGLVLDNHGDAQPTAGFQRVIHRAVAHVQSSGREEVTGANVLVAIFAERESHAAFFLQEQHMTRFDAVNYISHGIAKRGGMSARGPCAASTTMRRPWKAATTKKRGADALEVYCINLNQKARTGRIDPLIGRDAEVQRTIQVLCRRQKNNPLFVGDPGVGKTAIAEGLARRIVMADVPEVLSDATIFQLDMGALLAGTRYRGDFEERLKAVMREIENFPGAIMFIDEIHTVIGAGATSGGAMDASNLLKPALQSGSLRCIGSTTYKEYRQHFEKDRALVRRFQKIDVKEPSVPDTIEILKGLKPYFEDFHRIRYTNQAIKSAVELSAKYIHDRKLPDKAIDVIDETGASQMLVPERQRRKTIGVKEVENTIATMARIPPKTISKTDAEVLRGIDEDLKRVVFGQDKAIEALGAAIKLSRAGLREPGKPIGCYMFSGPTGVGKTEVARQLATLLGVELLRFDMSEYMERHTVSRLIGAPPGYVGFDQGGLLTDGVDQHPHCVLLLDEVEKAHPDLFNILLQVMDHGKLTDHNGKHVDFQNVILIMTTNAGAADMAKAAIGFNRTKREGDDEEAINRLFSPEFRNRLDAIIPFGALPASVIAQVVEKFVFQLEAQLGDRNITIELTPEANAWLADRGYDEKFGARPLSRVIQENIKKPLAEEILFGALKDGGTVRVVVKEEDGKKGLDFDYISADTPIKPRDSDEKDAEAKVKAKAKASKPKAKRSRKPRGGAKESGSGSVPKVPLGED</sequence>
<dbReference type="FunFam" id="3.40.50.300:FF:000010">
    <property type="entry name" value="Chaperone clpB 1, putative"/>
    <property type="match status" value="1"/>
</dbReference>
<dbReference type="InterPro" id="IPR050130">
    <property type="entry name" value="ClpA_ClpB"/>
</dbReference>
<accession>A0A1E3VLP2</accession>